<dbReference type="GO" id="GO:0001671">
    <property type="term" value="F:ATPase activator activity"/>
    <property type="evidence" value="ECO:0007669"/>
    <property type="project" value="TreeGrafter"/>
</dbReference>
<dbReference type="AlphaFoldDB" id="A0AAW2HKL9"/>
<dbReference type="Gene3D" id="2.60.40.1660">
    <property type="entry name" value="Na, k-atpase alpha subunit"/>
    <property type="match status" value="1"/>
</dbReference>
<evidence type="ECO:0000256" key="3">
    <source>
        <dbReference type="ARBA" id="ARBA00022692"/>
    </source>
</evidence>
<dbReference type="EMBL" id="JARGDH010000004">
    <property type="protein sequence ID" value="KAL0270341.1"/>
    <property type="molecule type" value="Genomic_DNA"/>
</dbReference>
<feature type="transmembrane region" description="Helical" evidence="7">
    <location>
        <begin position="106"/>
        <end position="125"/>
    </location>
</feature>
<dbReference type="Pfam" id="PF00287">
    <property type="entry name" value="Na_K-ATPase"/>
    <property type="match status" value="2"/>
</dbReference>
<evidence type="ECO:0000256" key="6">
    <source>
        <dbReference type="ARBA" id="ARBA00023136"/>
    </source>
</evidence>
<comment type="similarity">
    <text evidence="2">Belongs to the X(+)/potassium ATPases subunit beta family.</text>
</comment>
<evidence type="ECO:0000313" key="8">
    <source>
        <dbReference type="EMBL" id="KAL0270342.1"/>
    </source>
</evidence>
<organism evidence="8">
    <name type="scientific">Menopon gallinae</name>
    <name type="common">poultry shaft louse</name>
    <dbReference type="NCBI Taxonomy" id="328185"/>
    <lineage>
        <taxon>Eukaryota</taxon>
        <taxon>Metazoa</taxon>
        <taxon>Ecdysozoa</taxon>
        <taxon>Arthropoda</taxon>
        <taxon>Hexapoda</taxon>
        <taxon>Insecta</taxon>
        <taxon>Pterygota</taxon>
        <taxon>Neoptera</taxon>
        <taxon>Paraneoptera</taxon>
        <taxon>Psocodea</taxon>
        <taxon>Troctomorpha</taxon>
        <taxon>Phthiraptera</taxon>
        <taxon>Amblycera</taxon>
        <taxon>Menoponidae</taxon>
        <taxon>Menopon</taxon>
    </lineage>
</organism>
<dbReference type="PANTHER" id="PTHR11523">
    <property type="entry name" value="SODIUM/POTASSIUM-DEPENDENT ATPASE BETA SUBUNIT"/>
    <property type="match status" value="1"/>
</dbReference>
<evidence type="ECO:0000256" key="5">
    <source>
        <dbReference type="ARBA" id="ARBA00022989"/>
    </source>
</evidence>
<accession>A0AAW2HKL9</accession>
<dbReference type="PANTHER" id="PTHR11523:SF28">
    <property type="entry name" value="NA_K-ATPASE BETA SUBUNIT ISOFORM 4-RELATED"/>
    <property type="match status" value="1"/>
</dbReference>
<dbReference type="GO" id="GO:0030007">
    <property type="term" value="P:intracellular potassium ion homeostasis"/>
    <property type="evidence" value="ECO:0007669"/>
    <property type="project" value="TreeGrafter"/>
</dbReference>
<name>A0AAW2HKL9_9NEOP</name>
<protein>
    <submittedName>
        <fullName evidence="8">Uncharacterized protein</fullName>
    </submittedName>
</protein>
<keyword evidence="4" id="KW-0735">Signal-anchor</keyword>
<reference evidence="8" key="1">
    <citation type="journal article" date="2024" name="Gigascience">
        <title>Chromosome-level genome of the poultry shaft louse Menopon gallinae provides insight into the host-switching and adaptive evolution of parasitic lice.</title>
        <authorList>
            <person name="Xu Y."/>
            <person name="Ma L."/>
            <person name="Liu S."/>
            <person name="Liang Y."/>
            <person name="Liu Q."/>
            <person name="He Z."/>
            <person name="Tian L."/>
            <person name="Duan Y."/>
            <person name="Cai W."/>
            <person name="Li H."/>
            <person name="Song F."/>
        </authorList>
    </citation>
    <scope>NUCLEOTIDE SEQUENCE</scope>
    <source>
        <strain evidence="8">Cailab_2023a</strain>
    </source>
</reference>
<comment type="subcellular location">
    <subcellularLocation>
        <location evidence="1">Membrane</location>
        <topology evidence="1">Single-pass type II membrane protein</topology>
    </subcellularLocation>
</comment>
<gene>
    <name evidence="8" type="ORF">PYX00_007788</name>
</gene>
<evidence type="ECO:0000256" key="4">
    <source>
        <dbReference type="ARBA" id="ARBA00022968"/>
    </source>
</evidence>
<proteinExistence type="inferred from homology"/>
<evidence type="ECO:0000256" key="7">
    <source>
        <dbReference type="SAM" id="Phobius"/>
    </source>
</evidence>
<keyword evidence="5 7" id="KW-1133">Transmembrane helix</keyword>
<comment type="caution">
    <text evidence="8">The sequence shown here is derived from an EMBL/GenBank/DDBJ whole genome shotgun (WGS) entry which is preliminary data.</text>
</comment>
<dbReference type="GO" id="GO:1990573">
    <property type="term" value="P:potassium ion import across plasma membrane"/>
    <property type="evidence" value="ECO:0007669"/>
    <property type="project" value="TreeGrafter"/>
</dbReference>
<dbReference type="EMBL" id="JARGDH010000004">
    <property type="protein sequence ID" value="KAL0270342.1"/>
    <property type="molecule type" value="Genomic_DNA"/>
</dbReference>
<dbReference type="GO" id="GO:0005890">
    <property type="term" value="C:sodium:potassium-exchanging ATPase complex"/>
    <property type="evidence" value="ECO:0007669"/>
    <property type="project" value="InterPro"/>
</dbReference>
<dbReference type="InterPro" id="IPR000402">
    <property type="entry name" value="Na/K_ATPase_sub_beta"/>
</dbReference>
<evidence type="ECO:0000256" key="2">
    <source>
        <dbReference type="ARBA" id="ARBA00005876"/>
    </source>
</evidence>
<evidence type="ECO:0000256" key="1">
    <source>
        <dbReference type="ARBA" id="ARBA00004606"/>
    </source>
</evidence>
<dbReference type="GO" id="GO:0006883">
    <property type="term" value="P:intracellular sodium ion homeostasis"/>
    <property type="evidence" value="ECO:0007669"/>
    <property type="project" value="TreeGrafter"/>
</dbReference>
<keyword evidence="3 7" id="KW-0812">Transmembrane</keyword>
<sequence length="346" mass="40162">MATAFHLTNTLYNYCSEFISDIVYFIALKRKKRPRRATQGPAPIASTSAGSPEQFTYCIEFVPYLSEKPAIFIPPKKPPERTFWEFICNKKEGTCFNRTPLNWTMITIYYIFFLMVVFVTMYACLRIVERVRRIRNPDEPTYGLASSPIGTNPQLNFIPLSTRKGPVLRVDLPQSIREIETFLSQYTDCSQPPCENVTEWLQECGISPFGYDKYTPCIYVKINRVLNWIPDPIVRVDDLPQEVRKELGPHIMITTQPQIWVMCRGENPLTRDHISREKIRHLKHGLSADYYPFQKRQRTLPDPFIAIQINATGAARTLQTFSCRAYAKNLDSEETEAEFLLYVHHV</sequence>
<dbReference type="GO" id="GO:0036376">
    <property type="term" value="P:sodium ion export across plasma membrane"/>
    <property type="evidence" value="ECO:0007669"/>
    <property type="project" value="TreeGrafter"/>
</dbReference>
<dbReference type="InterPro" id="IPR038702">
    <property type="entry name" value="Na/K_ATPase_sub_beta_sf"/>
</dbReference>
<keyword evidence="6 7" id="KW-0472">Membrane</keyword>